<evidence type="ECO:0000259" key="6">
    <source>
        <dbReference type="PROSITE" id="PS50983"/>
    </source>
</evidence>
<dbReference type="InterPro" id="IPR050902">
    <property type="entry name" value="ABC_Transporter_SBP"/>
</dbReference>
<evidence type="ECO:0000256" key="2">
    <source>
        <dbReference type="ARBA" id="ARBA00022729"/>
    </source>
</evidence>
<dbReference type="InterPro" id="IPR002491">
    <property type="entry name" value="ABC_transptr_periplasmic_BD"/>
</dbReference>
<feature type="domain" description="Fe/B12 periplasmic-binding" evidence="6">
    <location>
        <begin position="68"/>
        <end position="322"/>
    </location>
</feature>
<feature type="signal peptide" evidence="5">
    <location>
        <begin position="1"/>
        <end position="19"/>
    </location>
</feature>
<gene>
    <name evidence="8" type="ORF">G4D64_06780</name>
    <name evidence="7" type="ORF">H1Z61_06815</name>
</gene>
<keyword evidence="9" id="KW-1185">Reference proteome</keyword>
<organism evidence="8 9">
    <name type="scientific">Bacillus aquiflavi</name>
    <dbReference type="NCBI Taxonomy" id="2672567"/>
    <lineage>
        <taxon>Bacteria</taxon>
        <taxon>Bacillati</taxon>
        <taxon>Bacillota</taxon>
        <taxon>Bacilli</taxon>
        <taxon>Bacillales</taxon>
        <taxon>Bacillaceae</taxon>
        <taxon>Bacillus</taxon>
    </lineage>
</organism>
<proteinExistence type="inferred from homology"/>
<evidence type="ECO:0000256" key="4">
    <source>
        <dbReference type="SAM" id="MobiDB-lite"/>
    </source>
</evidence>
<dbReference type="Proteomes" id="UP000472971">
    <property type="component" value="Unassembled WGS sequence"/>
</dbReference>
<dbReference type="PROSITE" id="PS50983">
    <property type="entry name" value="FE_B12_PBP"/>
    <property type="match status" value="1"/>
</dbReference>
<dbReference type="InterPro" id="IPR054828">
    <property type="entry name" value="Vit_B12_bind_prot"/>
</dbReference>
<dbReference type="PANTHER" id="PTHR30535:SF34">
    <property type="entry name" value="MOLYBDATE-BINDING PROTEIN MOLA"/>
    <property type="match status" value="1"/>
</dbReference>
<reference evidence="8 9" key="1">
    <citation type="submission" date="2020-02" db="EMBL/GenBank/DDBJ databases">
        <title>Bacillus aquiflavi sp. nov., isolated from yellow water of strong flavor Chinese baijiu in Yibin region of China.</title>
        <authorList>
            <person name="Xie J."/>
        </authorList>
    </citation>
    <scope>NUCLEOTIDE SEQUENCE [LARGE SCALE GENOMIC DNA]</scope>
    <source>
        <strain evidence="8 9">3H-10</strain>
    </source>
</reference>
<keyword evidence="3" id="KW-0175">Coiled coil</keyword>
<accession>A0A6B3VY79</accession>
<sequence>MKKYYSFIFVLLLSFGLLVGCNSAEKPKESQNEKQQETNVGQKEEASFPVTIKDGDGNEVVIEEKPEKIISLMPSNTEIAFALGLGDHIVGVNDYDNYPEEALEKEKIGGMDFNIEKIISLKPNLVLAHASNSEKSAEGLQQLRNAGITVLVVNDAQNFDKVYESIQMIGKATGETEEAEKIIKDMKDKVSEIKDKTAKIKDKKKVFIEVAPAPEIFTPGKNTFMDEMIQIVNAENAAKEQEGWVQLTEEAIIELNPDVIVTTYGYYVDNPAEQVLSREGWKDVPAVKNQQVVDVHADIVNRSGPRLAEGVEQLAKAIYPDVFKE</sequence>
<evidence type="ECO:0000256" key="3">
    <source>
        <dbReference type="SAM" id="Coils"/>
    </source>
</evidence>
<feature type="coiled-coil region" evidence="3">
    <location>
        <begin position="176"/>
        <end position="203"/>
    </location>
</feature>
<dbReference type="PROSITE" id="PS51257">
    <property type="entry name" value="PROKAR_LIPOPROTEIN"/>
    <property type="match status" value="1"/>
</dbReference>
<dbReference type="CDD" id="cd01143">
    <property type="entry name" value="YvrC"/>
    <property type="match status" value="1"/>
</dbReference>
<dbReference type="Proteomes" id="UP000570010">
    <property type="component" value="Unassembled WGS sequence"/>
</dbReference>
<dbReference type="AlphaFoldDB" id="A0A6B3VY79"/>
<evidence type="ECO:0000313" key="10">
    <source>
        <dbReference type="Proteomes" id="UP000570010"/>
    </source>
</evidence>
<reference evidence="7 10" key="2">
    <citation type="submission" date="2020-07" db="EMBL/GenBank/DDBJ databases">
        <authorList>
            <person name="Feng H."/>
        </authorList>
    </citation>
    <scope>NUCLEOTIDE SEQUENCE [LARGE SCALE GENOMIC DNA]</scope>
    <source>
        <strain evidence="7">S-12</strain>
        <strain evidence="10">s-12</strain>
    </source>
</reference>
<dbReference type="FunFam" id="3.40.50.1980:FF:000035">
    <property type="entry name" value="Iron ABC transporter substrate-binding protein"/>
    <property type="match status" value="1"/>
</dbReference>
<dbReference type="RefSeq" id="WP_163241461.1">
    <property type="nucleotide sequence ID" value="NZ_CP082780.1"/>
</dbReference>
<feature type="region of interest" description="Disordered" evidence="4">
    <location>
        <begin position="26"/>
        <end position="48"/>
    </location>
</feature>
<dbReference type="GO" id="GO:0071281">
    <property type="term" value="P:cellular response to iron ion"/>
    <property type="evidence" value="ECO:0007669"/>
    <property type="project" value="TreeGrafter"/>
</dbReference>
<comment type="caution">
    <text evidence="8">The sequence shown here is derived from an EMBL/GenBank/DDBJ whole genome shotgun (WGS) entry which is preliminary data.</text>
</comment>
<evidence type="ECO:0000313" key="8">
    <source>
        <dbReference type="EMBL" id="NEY81225.1"/>
    </source>
</evidence>
<feature type="compositionally biased region" description="Basic and acidic residues" evidence="4">
    <location>
        <begin position="26"/>
        <end position="46"/>
    </location>
</feature>
<dbReference type="Gene3D" id="3.40.50.1980">
    <property type="entry name" value="Nitrogenase molybdenum iron protein domain"/>
    <property type="match status" value="2"/>
</dbReference>
<dbReference type="NCBIfam" id="NF038402">
    <property type="entry name" value="TroA_like"/>
    <property type="match status" value="1"/>
</dbReference>
<dbReference type="PANTHER" id="PTHR30535">
    <property type="entry name" value="VITAMIN B12-BINDING PROTEIN"/>
    <property type="match status" value="1"/>
</dbReference>
<dbReference type="EMBL" id="JAAIWN010000012">
    <property type="protein sequence ID" value="NEY81225.1"/>
    <property type="molecule type" value="Genomic_DNA"/>
</dbReference>
<protein>
    <submittedName>
        <fullName evidence="8">ABC transporter substrate-binding protein</fullName>
    </submittedName>
</protein>
<evidence type="ECO:0000313" key="7">
    <source>
        <dbReference type="EMBL" id="MBA4536858.1"/>
    </source>
</evidence>
<dbReference type="Pfam" id="PF01497">
    <property type="entry name" value="Peripla_BP_2"/>
    <property type="match status" value="1"/>
</dbReference>
<feature type="chain" id="PRO_5038310135" evidence="5">
    <location>
        <begin position="20"/>
        <end position="325"/>
    </location>
</feature>
<comment type="similarity">
    <text evidence="1">Belongs to the bacterial solute-binding protein 8 family.</text>
</comment>
<dbReference type="EMBL" id="JACEIO010000012">
    <property type="protein sequence ID" value="MBA4536858.1"/>
    <property type="molecule type" value="Genomic_DNA"/>
</dbReference>
<evidence type="ECO:0000313" key="9">
    <source>
        <dbReference type="Proteomes" id="UP000472971"/>
    </source>
</evidence>
<name>A0A6B3VY79_9BACI</name>
<keyword evidence="2 5" id="KW-0732">Signal</keyword>
<evidence type="ECO:0000256" key="5">
    <source>
        <dbReference type="SAM" id="SignalP"/>
    </source>
</evidence>
<evidence type="ECO:0000256" key="1">
    <source>
        <dbReference type="ARBA" id="ARBA00008814"/>
    </source>
</evidence>
<dbReference type="SUPFAM" id="SSF53807">
    <property type="entry name" value="Helical backbone' metal receptor"/>
    <property type="match status" value="1"/>
</dbReference>